<feature type="transmembrane region" description="Helical" evidence="4">
    <location>
        <begin position="12"/>
        <end position="32"/>
    </location>
</feature>
<accession>A0A1M4SUX1</accession>
<dbReference type="EMBL" id="FQTY01000001">
    <property type="protein sequence ID" value="SHE35978.1"/>
    <property type="molecule type" value="Genomic_DNA"/>
</dbReference>
<dbReference type="STRING" id="1123404.SAMN02745784_00507"/>
<dbReference type="InterPro" id="IPR012338">
    <property type="entry name" value="Beta-lactam/transpept-like"/>
</dbReference>
<dbReference type="SMART" id="SM00740">
    <property type="entry name" value="PASTA"/>
    <property type="match status" value="2"/>
</dbReference>
<dbReference type="SUPFAM" id="SSF54184">
    <property type="entry name" value="Penicillin-binding protein 2x (pbp-2x), c-terminal domain"/>
    <property type="match status" value="1"/>
</dbReference>
<dbReference type="PANTHER" id="PTHR30627:SF1">
    <property type="entry name" value="PEPTIDOGLYCAN D,D-TRANSPEPTIDASE FTSI"/>
    <property type="match status" value="1"/>
</dbReference>
<evidence type="ECO:0000256" key="2">
    <source>
        <dbReference type="ARBA" id="ARBA00007171"/>
    </source>
</evidence>
<evidence type="ECO:0000259" key="5">
    <source>
        <dbReference type="PROSITE" id="PS51178"/>
    </source>
</evidence>
<dbReference type="Gene3D" id="3.90.1310.10">
    <property type="entry name" value="Penicillin-binding protein 2a (Domain 2)"/>
    <property type="match status" value="1"/>
</dbReference>
<feature type="domain" description="PASTA" evidence="5">
    <location>
        <begin position="593"/>
        <end position="657"/>
    </location>
</feature>
<keyword evidence="4" id="KW-1133">Transmembrane helix</keyword>
<dbReference type="RefSeq" id="WP_072972744.1">
    <property type="nucleotide sequence ID" value="NZ_FQTY01000001.1"/>
</dbReference>
<gene>
    <name evidence="6" type="ORF">SAMN02745784_00507</name>
</gene>
<dbReference type="SUPFAM" id="SSF56519">
    <property type="entry name" value="Penicillin binding protein dimerisation domain"/>
    <property type="match status" value="1"/>
</dbReference>
<evidence type="ECO:0000313" key="7">
    <source>
        <dbReference type="Proteomes" id="UP000184114"/>
    </source>
</evidence>
<dbReference type="PROSITE" id="PS51178">
    <property type="entry name" value="PASTA"/>
    <property type="match status" value="2"/>
</dbReference>
<dbReference type="InterPro" id="IPR005311">
    <property type="entry name" value="PBP_dimer"/>
</dbReference>
<keyword evidence="7" id="KW-1185">Reference proteome</keyword>
<comment type="subcellular location">
    <subcellularLocation>
        <location evidence="1">Membrane</location>
    </subcellularLocation>
</comment>
<sequence length="719" mass="80196">MGKPSYSSKKRLLFVFGAVVIVSILLIGRLGYLQIVKAEELKKGALEQWTKGITIKSKRGIIYDRKGKKLAVSISTSTVWASPADIKDPRETAKEVARVLNLDEEDVYAKITKKIRTERIKQWITKEEAIELRKLKLKGIEIVDDNRRYYPYGNFASFVLGFTDIDNNGLYGIERTYDKYLTGTPGKWVKITDAASRQLPFDGEKIYEASDGLSVVLTIDETIQHFADKAAEEAFITTGAKNVSIIMMDPKTGDILAMSNKPDYDPNDPRTPLDEKTKKEWEDLPQEELQKRWYDMWRNFAINDAYEPGSTFKIITATAAIEENVATPDTHFYCNGFIRDIKGVVLKCSRWYNPHGDQTLAEGMNTSCNVVFVNLGRKVGKERLYKYIKAFGFGEKTDIDLNGEQGGIIPSNTENIKEVNLATLSYGHGIAVTPLQLINAVSAVANGGNLMKPRLVKELIDDEGKIVETFEPEIKRKVISESTSKTMLEMMEKVVSEGTGSKAYIPGFRVGGKTGTAQKIIDGKYVPGKYIGSFVAVAPVDDPQVAILVVVDEPVGVYYGGTVAAPIAKTVLEETLNYLEITPVFTDKEKSQIVEKVIVPDIRNIKIGNAGKILTDLGLKYTTEYLDITSESVVIDQFPLPKTEVQKGSIVDLYVNEKIGEKIMMPYLIGKDREDVIKILDELNLNYELKGNGKVKEQKPVPGEEIPINTKIEVEFGET</sequence>
<dbReference type="SUPFAM" id="SSF56601">
    <property type="entry name" value="beta-lactamase/transpeptidase-like"/>
    <property type="match status" value="1"/>
</dbReference>
<dbReference type="Proteomes" id="UP000184114">
    <property type="component" value="Unassembled WGS sequence"/>
</dbReference>
<dbReference type="Pfam" id="PF03717">
    <property type="entry name" value="PBP_dimer"/>
    <property type="match status" value="1"/>
</dbReference>
<evidence type="ECO:0000256" key="4">
    <source>
        <dbReference type="SAM" id="Phobius"/>
    </source>
</evidence>
<dbReference type="Gene3D" id="3.30.10.20">
    <property type="match status" value="1"/>
</dbReference>
<reference evidence="7" key="1">
    <citation type="submission" date="2016-11" db="EMBL/GenBank/DDBJ databases">
        <authorList>
            <person name="Varghese N."/>
            <person name="Submissions S."/>
        </authorList>
    </citation>
    <scope>NUCLEOTIDE SEQUENCE [LARGE SCALE GENOMIC DNA]</scope>
    <source>
        <strain evidence="7">DSM 18095</strain>
    </source>
</reference>
<dbReference type="GO" id="GO:0008658">
    <property type="term" value="F:penicillin binding"/>
    <property type="evidence" value="ECO:0007669"/>
    <property type="project" value="InterPro"/>
</dbReference>
<dbReference type="InterPro" id="IPR050515">
    <property type="entry name" value="Beta-lactam/transpept"/>
</dbReference>
<dbReference type="GO" id="GO:0071555">
    <property type="term" value="P:cell wall organization"/>
    <property type="evidence" value="ECO:0007669"/>
    <property type="project" value="TreeGrafter"/>
</dbReference>
<evidence type="ECO:0000313" key="6">
    <source>
        <dbReference type="EMBL" id="SHE35978.1"/>
    </source>
</evidence>
<dbReference type="InterPro" id="IPR036138">
    <property type="entry name" value="PBP_dimer_sf"/>
</dbReference>
<feature type="domain" description="PASTA" evidence="5">
    <location>
        <begin position="659"/>
        <end position="718"/>
    </location>
</feature>
<protein>
    <submittedName>
        <fullName evidence="6">Stage V sporulation protein D (Sporulation-specific penicillin-binding protein)</fullName>
    </submittedName>
</protein>
<dbReference type="Pfam" id="PF03793">
    <property type="entry name" value="PASTA"/>
    <property type="match status" value="2"/>
</dbReference>
<comment type="similarity">
    <text evidence="2">Belongs to the transpeptidase family.</text>
</comment>
<dbReference type="InterPro" id="IPR005543">
    <property type="entry name" value="PASTA_dom"/>
</dbReference>
<evidence type="ECO:0000256" key="3">
    <source>
        <dbReference type="ARBA" id="ARBA00023136"/>
    </source>
</evidence>
<dbReference type="CDD" id="cd06577">
    <property type="entry name" value="PASTA_pknB"/>
    <property type="match status" value="1"/>
</dbReference>
<dbReference type="CDD" id="cd06575">
    <property type="entry name" value="PASTA_Pbp2x-like_2"/>
    <property type="match status" value="1"/>
</dbReference>
<dbReference type="Pfam" id="PF00905">
    <property type="entry name" value="Transpeptidase"/>
    <property type="match status" value="1"/>
</dbReference>
<evidence type="ECO:0000256" key="1">
    <source>
        <dbReference type="ARBA" id="ARBA00004370"/>
    </source>
</evidence>
<organism evidence="6 7">
    <name type="scientific">Tissierella praeacuta DSM 18095</name>
    <dbReference type="NCBI Taxonomy" id="1123404"/>
    <lineage>
        <taxon>Bacteria</taxon>
        <taxon>Bacillati</taxon>
        <taxon>Bacillota</taxon>
        <taxon>Tissierellia</taxon>
        <taxon>Tissierellales</taxon>
        <taxon>Tissierellaceae</taxon>
        <taxon>Tissierella</taxon>
    </lineage>
</organism>
<dbReference type="InterPro" id="IPR001460">
    <property type="entry name" value="PCN-bd_Tpept"/>
</dbReference>
<proteinExistence type="inferred from homology"/>
<dbReference type="PANTHER" id="PTHR30627">
    <property type="entry name" value="PEPTIDOGLYCAN D,D-TRANSPEPTIDASE"/>
    <property type="match status" value="1"/>
</dbReference>
<dbReference type="Gene3D" id="3.40.710.10">
    <property type="entry name" value="DD-peptidase/beta-lactamase superfamily"/>
    <property type="match status" value="1"/>
</dbReference>
<dbReference type="GeneID" id="90995191"/>
<name>A0A1M4SUX1_9FIRM</name>
<keyword evidence="4" id="KW-0812">Transmembrane</keyword>
<dbReference type="AlphaFoldDB" id="A0A1M4SUX1"/>
<dbReference type="GO" id="GO:0005886">
    <property type="term" value="C:plasma membrane"/>
    <property type="evidence" value="ECO:0007669"/>
    <property type="project" value="TreeGrafter"/>
</dbReference>
<keyword evidence="3 4" id="KW-0472">Membrane</keyword>